<evidence type="ECO:0000313" key="7">
    <source>
        <dbReference type="Proteomes" id="UP001302321"/>
    </source>
</evidence>
<dbReference type="InterPro" id="IPR036779">
    <property type="entry name" value="LysM_dom_sf"/>
</dbReference>
<feature type="chain" id="PRO_5042880058" description="LysM domain-containing protein" evidence="4">
    <location>
        <begin position="20"/>
        <end position="130"/>
    </location>
</feature>
<comment type="caution">
    <text evidence="6">The sequence shown here is derived from an EMBL/GenBank/DDBJ whole genome shotgun (WGS) entry which is preliminary data.</text>
</comment>
<evidence type="ECO:0000256" key="4">
    <source>
        <dbReference type="SAM" id="SignalP"/>
    </source>
</evidence>
<dbReference type="PANTHER" id="PTHR34997:SF1">
    <property type="entry name" value="PEPTIDOGLYCAN-BINDING LYSIN DOMAIN"/>
    <property type="match status" value="1"/>
</dbReference>
<gene>
    <name evidence="6" type="ORF">QBC36DRAFT_368624</name>
</gene>
<keyword evidence="7" id="KW-1185">Reference proteome</keyword>
<dbReference type="SMART" id="SM00257">
    <property type="entry name" value="LysM"/>
    <property type="match status" value="1"/>
</dbReference>
<dbReference type="AlphaFoldDB" id="A0AAN6VYR8"/>
<dbReference type="SUPFAM" id="SSF54106">
    <property type="entry name" value="LysM domain"/>
    <property type="match status" value="1"/>
</dbReference>
<feature type="domain" description="LysM" evidence="5">
    <location>
        <begin position="83"/>
        <end position="128"/>
    </location>
</feature>
<feature type="signal peptide" evidence="4">
    <location>
        <begin position="1"/>
        <end position="19"/>
    </location>
</feature>
<organism evidence="6 7">
    <name type="scientific">Triangularia setosa</name>
    <dbReference type="NCBI Taxonomy" id="2587417"/>
    <lineage>
        <taxon>Eukaryota</taxon>
        <taxon>Fungi</taxon>
        <taxon>Dikarya</taxon>
        <taxon>Ascomycota</taxon>
        <taxon>Pezizomycotina</taxon>
        <taxon>Sordariomycetes</taxon>
        <taxon>Sordariomycetidae</taxon>
        <taxon>Sordariales</taxon>
        <taxon>Podosporaceae</taxon>
        <taxon>Triangularia</taxon>
    </lineage>
</organism>
<dbReference type="CDD" id="cd00118">
    <property type="entry name" value="LysM"/>
    <property type="match status" value="1"/>
</dbReference>
<dbReference type="Gene3D" id="3.10.350.10">
    <property type="entry name" value="LysM domain"/>
    <property type="match status" value="1"/>
</dbReference>
<dbReference type="InterPro" id="IPR052210">
    <property type="entry name" value="LysM1-like"/>
</dbReference>
<dbReference type="Proteomes" id="UP001302321">
    <property type="component" value="Unassembled WGS sequence"/>
</dbReference>
<evidence type="ECO:0000256" key="2">
    <source>
        <dbReference type="ARBA" id="ARBA00023026"/>
    </source>
</evidence>
<proteinExistence type="inferred from homology"/>
<dbReference type="PROSITE" id="PS51782">
    <property type="entry name" value="LYSM"/>
    <property type="match status" value="1"/>
</dbReference>
<keyword evidence="1" id="KW-0147">Chitin-binding</keyword>
<evidence type="ECO:0000256" key="1">
    <source>
        <dbReference type="ARBA" id="ARBA00022669"/>
    </source>
</evidence>
<dbReference type="InterPro" id="IPR018392">
    <property type="entry name" value="LysM"/>
</dbReference>
<reference evidence="6" key="1">
    <citation type="journal article" date="2023" name="Mol. Phylogenet. Evol.">
        <title>Genome-scale phylogeny and comparative genomics of the fungal order Sordariales.</title>
        <authorList>
            <person name="Hensen N."/>
            <person name="Bonometti L."/>
            <person name="Westerberg I."/>
            <person name="Brannstrom I.O."/>
            <person name="Guillou S."/>
            <person name="Cros-Aarteil S."/>
            <person name="Calhoun S."/>
            <person name="Haridas S."/>
            <person name="Kuo A."/>
            <person name="Mondo S."/>
            <person name="Pangilinan J."/>
            <person name="Riley R."/>
            <person name="LaButti K."/>
            <person name="Andreopoulos B."/>
            <person name="Lipzen A."/>
            <person name="Chen C."/>
            <person name="Yan M."/>
            <person name="Daum C."/>
            <person name="Ng V."/>
            <person name="Clum A."/>
            <person name="Steindorff A."/>
            <person name="Ohm R.A."/>
            <person name="Martin F."/>
            <person name="Silar P."/>
            <person name="Natvig D.O."/>
            <person name="Lalanne C."/>
            <person name="Gautier V."/>
            <person name="Ament-Velasquez S.L."/>
            <person name="Kruys A."/>
            <person name="Hutchinson M.I."/>
            <person name="Powell A.J."/>
            <person name="Barry K."/>
            <person name="Miller A.N."/>
            <person name="Grigoriev I.V."/>
            <person name="Debuchy R."/>
            <person name="Gladieux P."/>
            <person name="Hiltunen Thoren M."/>
            <person name="Johannesson H."/>
        </authorList>
    </citation>
    <scope>NUCLEOTIDE SEQUENCE</scope>
    <source>
        <strain evidence="6">CBS 892.96</strain>
    </source>
</reference>
<accession>A0AAN6VYR8</accession>
<dbReference type="GO" id="GO:0008061">
    <property type="term" value="F:chitin binding"/>
    <property type="evidence" value="ECO:0007669"/>
    <property type="project" value="UniProtKB-KW"/>
</dbReference>
<sequence length="130" mass="13940">MRFLKFLASASALAVGTSAWNVPRQANGTVTVTQTVFLTAPCNATIPVSTQTPSSTAPPVTICTPSPSRPSPVQPGAVCNCFAWHYVRAGDNCWELSQRYGVTEAQIQAWNTEVGPSCEIWLDYFVCIGA</sequence>
<protein>
    <recommendedName>
        <fullName evidence="5">LysM domain-containing protein</fullName>
    </recommendedName>
</protein>
<dbReference type="PANTHER" id="PTHR34997">
    <property type="entry name" value="AM15"/>
    <property type="match status" value="1"/>
</dbReference>
<keyword evidence="4" id="KW-0732">Signal</keyword>
<dbReference type="Pfam" id="PF01476">
    <property type="entry name" value="LysM"/>
    <property type="match status" value="1"/>
</dbReference>
<evidence type="ECO:0000259" key="5">
    <source>
        <dbReference type="PROSITE" id="PS51782"/>
    </source>
</evidence>
<dbReference type="EMBL" id="MU866673">
    <property type="protein sequence ID" value="KAK4171001.1"/>
    <property type="molecule type" value="Genomic_DNA"/>
</dbReference>
<evidence type="ECO:0000313" key="6">
    <source>
        <dbReference type="EMBL" id="KAK4171001.1"/>
    </source>
</evidence>
<comment type="similarity">
    <text evidence="3">Belongs to the secreted LysM effector family.</text>
</comment>
<name>A0AAN6VYR8_9PEZI</name>
<keyword evidence="2" id="KW-0843">Virulence</keyword>
<reference evidence="6" key="2">
    <citation type="submission" date="2023-05" db="EMBL/GenBank/DDBJ databases">
        <authorList>
            <consortium name="Lawrence Berkeley National Laboratory"/>
            <person name="Steindorff A."/>
            <person name="Hensen N."/>
            <person name="Bonometti L."/>
            <person name="Westerberg I."/>
            <person name="Brannstrom I.O."/>
            <person name="Guillou S."/>
            <person name="Cros-Aarteil S."/>
            <person name="Calhoun S."/>
            <person name="Haridas S."/>
            <person name="Kuo A."/>
            <person name="Mondo S."/>
            <person name="Pangilinan J."/>
            <person name="Riley R."/>
            <person name="Labutti K."/>
            <person name="Andreopoulos B."/>
            <person name="Lipzen A."/>
            <person name="Chen C."/>
            <person name="Yanf M."/>
            <person name="Daum C."/>
            <person name="Ng V."/>
            <person name="Clum A."/>
            <person name="Ohm R."/>
            <person name="Martin F."/>
            <person name="Silar P."/>
            <person name="Natvig D."/>
            <person name="Lalanne C."/>
            <person name="Gautier V."/>
            <person name="Ament-Velasquez S.L."/>
            <person name="Kruys A."/>
            <person name="Hutchinson M.I."/>
            <person name="Powell A.J."/>
            <person name="Barry K."/>
            <person name="Miller A.N."/>
            <person name="Grigoriev I.V."/>
            <person name="Debuchy R."/>
            <person name="Gladieux P."/>
            <person name="Thoren M.H."/>
            <person name="Johannesson H."/>
        </authorList>
    </citation>
    <scope>NUCLEOTIDE SEQUENCE</scope>
    <source>
        <strain evidence="6">CBS 892.96</strain>
    </source>
</reference>
<evidence type="ECO:0000256" key="3">
    <source>
        <dbReference type="ARBA" id="ARBA00044955"/>
    </source>
</evidence>